<dbReference type="RefSeq" id="XP_020070898.1">
    <property type="nucleotide sequence ID" value="XM_020214836.1"/>
</dbReference>
<organism evidence="8 9">
    <name type="scientific">Cyberlindnera jadinii (strain ATCC 18201 / CBS 1600 / BCRC 20928 / JCM 3617 / NBRC 0987 / NRRL Y-1542)</name>
    <name type="common">Torula yeast</name>
    <name type="synonym">Candida utilis</name>
    <dbReference type="NCBI Taxonomy" id="983966"/>
    <lineage>
        <taxon>Eukaryota</taxon>
        <taxon>Fungi</taxon>
        <taxon>Dikarya</taxon>
        <taxon>Ascomycota</taxon>
        <taxon>Saccharomycotina</taxon>
        <taxon>Saccharomycetes</taxon>
        <taxon>Phaffomycetales</taxon>
        <taxon>Phaffomycetaceae</taxon>
        <taxon>Cyberlindnera</taxon>
    </lineage>
</organism>
<evidence type="ECO:0000256" key="1">
    <source>
        <dbReference type="ARBA" id="ARBA00004141"/>
    </source>
</evidence>
<feature type="transmembrane region" description="Helical" evidence="7">
    <location>
        <begin position="212"/>
        <end position="236"/>
    </location>
</feature>
<evidence type="ECO:0000313" key="9">
    <source>
        <dbReference type="Proteomes" id="UP000094389"/>
    </source>
</evidence>
<keyword evidence="3" id="KW-0813">Transport</keyword>
<dbReference type="EMBL" id="KV453929">
    <property type="protein sequence ID" value="ODV73859.1"/>
    <property type="molecule type" value="Genomic_DNA"/>
</dbReference>
<dbReference type="PANTHER" id="PTHR31632">
    <property type="entry name" value="IRON TRANSPORTER FTH1"/>
    <property type="match status" value="1"/>
</dbReference>
<gene>
    <name evidence="8" type="ORF">CYBJADRAFT_167276</name>
</gene>
<dbReference type="GO" id="GO:0015093">
    <property type="term" value="F:ferrous iron transmembrane transporter activity"/>
    <property type="evidence" value="ECO:0007669"/>
    <property type="project" value="TreeGrafter"/>
</dbReference>
<evidence type="ECO:0000256" key="6">
    <source>
        <dbReference type="ARBA" id="ARBA00023136"/>
    </source>
</evidence>
<feature type="transmembrane region" description="Helical" evidence="7">
    <location>
        <begin position="53"/>
        <end position="77"/>
    </location>
</feature>
<keyword evidence="3" id="KW-0408">Iron</keyword>
<protein>
    <submittedName>
        <fullName evidence="8">FTR1-domain-containing protein</fullName>
    </submittedName>
</protein>
<feature type="transmembrane region" description="Helical" evidence="7">
    <location>
        <begin position="185"/>
        <end position="205"/>
    </location>
</feature>
<dbReference type="PANTHER" id="PTHR31632:SF2">
    <property type="entry name" value="PLASMA MEMBRANE IRON PERMEASE"/>
    <property type="match status" value="1"/>
</dbReference>
<dbReference type="STRING" id="983966.A0A1E4S2X5"/>
<dbReference type="AlphaFoldDB" id="A0A1E4S2X5"/>
<keyword evidence="9" id="KW-1185">Reference proteome</keyword>
<evidence type="ECO:0000313" key="8">
    <source>
        <dbReference type="EMBL" id="ODV73859.1"/>
    </source>
</evidence>
<keyword evidence="4 7" id="KW-0812">Transmembrane</keyword>
<accession>A0A1E4S2X5</accession>
<dbReference type="InterPro" id="IPR004923">
    <property type="entry name" value="FTR1/Fip1/EfeU"/>
</dbReference>
<comment type="similarity">
    <text evidence="2">Belongs to the oxidase-dependent Fe transporter (OFeT) (TC 9.A.10.1) family.</text>
</comment>
<proteinExistence type="inferred from homology"/>
<keyword evidence="5 7" id="KW-1133">Transmembrane helix</keyword>
<evidence type="ECO:0000256" key="4">
    <source>
        <dbReference type="ARBA" id="ARBA00022692"/>
    </source>
</evidence>
<evidence type="ECO:0000256" key="3">
    <source>
        <dbReference type="ARBA" id="ARBA00022496"/>
    </source>
</evidence>
<dbReference type="GeneID" id="30989232"/>
<sequence length="454" mass="50638">MASGEAVFNVSVFFVVLRETLEAVIVVSVLLSFVKQAIGDGDRALYRKLLFQIWLGVIAGLIICLAIGGGFIGAYYRYQNDIFGNSEDLWEGIFCMIATVMISFMGIAMLRINKMQAKWRLKIARSLLATPKRKRDRFKLGYLTKKYAMFLLPFITVLREGLEAVVFVAGAGITTKGSSARAYPLPVFIGLLCGLLAGFLLYYGVSYASMQIFLVISTCILYLIAAGLFSRGVWFFETNTFNKKTGGDASESGDGNGSYDITKSVYHVNCCNPELDNGWDVFNALLGWQNTGYLGSVLAYNLYWLCLIIVVLLMLFEERTGHLPFFKNLKLRQLNPMYWIKGKYKKELTEEQKRELFKQVKEEVKFNNDGGIEEVDAPLNDDLAGTSKETYELKQTTTSKSHRHIDTHSITAGAEQRAATAALFGATDEEVVPKRLVSASATQRAETSELLNGH</sequence>
<reference evidence="8 9" key="1">
    <citation type="journal article" date="2016" name="Proc. Natl. Acad. Sci. U.S.A.">
        <title>Comparative genomics of biotechnologically important yeasts.</title>
        <authorList>
            <person name="Riley R."/>
            <person name="Haridas S."/>
            <person name="Wolfe K.H."/>
            <person name="Lopes M.R."/>
            <person name="Hittinger C.T."/>
            <person name="Goeker M."/>
            <person name="Salamov A.A."/>
            <person name="Wisecaver J.H."/>
            <person name="Long T.M."/>
            <person name="Calvey C.H."/>
            <person name="Aerts A.L."/>
            <person name="Barry K.W."/>
            <person name="Choi C."/>
            <person name="Clum A."/>
            <person name="Coughlan A.Y."/>
            <person name="Deshpande S."/>
            <person name="Douglass A.P."/>
            <person name="Hanson S.J."/>
            <person name="Klenk H.-P."/>
            <person name="LaButti K.M."/>
            <person name="Lapidus A."/>
            <person name="Lindquist E.A."/>
            <person name="Lipzen A.M."/>
            <person name="Meier-Kolthoff J.P."/>
            <person name="Ohm R.A."/>
            <person name="Otillar R.P."/>
            <person name="Pangilinan J.L."/>
            <person name="Peng Y."/>
            <person name="Rokas A."/>
            <person name="Rosa C.A."/>
            <person name="Scheuner C."/>
            <person name="Sibirny A.A."/>
            <person name="Slot J.C."/>
            <person name="Stielow J.B."/>
            <person name="Sun H."/>
            <person name="Kurtzman C.P."/>
            <person name="Blackwell M."/>
            <person name="Grigoriev I.V."/>
            <person name="Jeffries T.W."/>
        </authorList>
    </citation>
    <scope>NUCLEOTIDE SEQUENCE [LARGE SCALE GENOMIC DNA]</scope>
    <source>
        <strain evidence="9">ATCC 18201 / CBS 1600 / BCRC 20928 / JCM 3617 / NBRC 0987 / NRRL Y-1542</strain>
    </source>
</reference>
<feature type="transmembrane region" description="Helical" evidence="7">
    <location>
        <begin position="89"/>
        <end position="112"/>
    </location>
</feature>
<keyword evidence="3" id="KW-0410">Iron transport</keyword>
<feature type="transmembrane region" description="Helical" evidence="7">
    <location>
        <begin position="147"/>
        <end position="173"/>
    </location>
</feature>
<name>A0A1E4S2X5_CYBJN</name>
<evidence type="ECO:0000256" key="7">
    <source>
        <dbReference type="SAM" id="Phobius"/>
    </source>
</evidence>
<keyword evidence="3" id="KW-0406">Ion transport</keyword>
<feature type="transmembrane region" description="Helical" evidence="7">
    <location>
        <begin position="293"/>
        <end position="316"/>
    </location>
</feature>
<dbReference type="Pfam" id="PF03239">
    <property type="entry name" value="FTR1"/>
    <property type="match status" value="1"/>
</dbReference>
<comment type="subcellular location">
    <subcellularLocation>
        <location evidence="1">Membrane</location>
        <topology evidence="1">Multi-pass membrane protein</topology>
    </subcellularLocation>
</comment>
<dbReference type="Proteomes" id="UP000094389">
    <property type="component" value="Unassembled WGS sequence"/>
</dbReference>
<evidence type="ECO:0000256" key="5">
    <source>
        <dbReference type="ARBA" id="ARBA00022989"/>
    </source>
</evidence>
<dbReference type="OrthoDB" id="4364at2759"/>
<feature type="transmembrane region" description="Helical" evidence="7">
    <location>
        <begin position="6"/>
        <end position="33"/>
    </location>
</feature>
<keyword evidence="6 7" id="KW-0472">Membrane</keyword>
<dbReference type="GO" id="GO:0033573">
    <property type="term" value="C:high-affinity iron permease complex"/>
    <property type="evidence" value="ECO:0007669"/>
    <property type="project" value="InterPro"/>
</dbReference>
<evidence type="ECO:0000256" key="2">
    <source>
        <dbReference type="ARBA" id="ARBA00008333"/>
    </source>
</evidence>
<dbReference type="OMA" id="CCNPLTD"/>